<accession>A0ACC3MLE4</accession>
<evidence type="ECO:0000313" key="2">
    <source>
        <dbReference type="Proteomes" id="UP001281147"/>
    </source>
</evidence>
<evidence type="ECO:0000313" key="1">
    <source>
        <dbReference type="EMBL" id="KAK3697903.1"/>
    </source>
</evidence>
<gene>
    <name evidence="1" type="ORF">LTR37_017220</name>
</gene>
<proteinExistence type="predicted"/>
<dbReference type="EMBL" id="JAUTXU010000218">
    <property type="protein sequence ID" value="KAK3697903.1"/>
    <property type="molecule type" value="Genomic_DNA"/>
</dbReference>
<name>A0ACC3MLE4_9PEZI</name>
<dbReference type="Proteomes" id="UP001281147">
    <property type="component" value="Unassembled WGS sequence"/>
</dbReference>
<protein>
    <submittedName>
        <fullName evidence="1">Uncharacterized protein</fullName>
    </submittedName>
</protein>
<organism evidence="1 2">
    <name type="scientific">Vermiconidia calcicola</name>
    <dbReference type="NCBI Taxonomy" id="1690605"/>
    <lineage>
        <taxon>Eukaryota</taxon>
        <taxon>Fungi</taxon>
        <taxon>Dikarya</taxon>
        <taxon>Ascomycota</taxon>
        <taxon>Pezizomycotina</taxon>
        <taxon>Dothideomycetes</taxon>
        <taxon>Dothideomycetidae</taxon>
        <taxon>Mycosphaerellales</taxon>
        <taxon>Extremaceae</taxon>
        <taxon>Vermiconidia</taxon>
    </lineage>
</organism>
<keyword evidence="2" id="KW-1185">Reference proteome</keyword>
<comment type="caution">
    <text evidence="1">The sequence shown here is derived from an EMBL/GenBank/DDBJ whole genome shotgun (WGS) entry which is preliminary data.</text>
</comment>
<reference evidence="1" key="1">
    <citation type="submission" date="2023-07" db="EMBL/GenBank/DDBJ databases">
        <title>Black Yeasts Isolated from many extreme environments.</title>
        <authorList>
            <person name="Coleine C."/>
            <person name="Stajich J.E."/>
            <person name="Selbmann L."/>
        </authorList>
    </citation>
    <scope>NUCLEOTIDE SEQUENCE</scope>
    <source>
        <strain evidence="1">CCFEE 5714</strain>
    </source>
</reference>
<sequence length="60" mass="7271">MWLIFPDTNYDKRILPSFFDLSTEIDFSTMWYQVFHMETAALKQMTGPDHSYDKLMKMEK</sequence>